<keyword evidence="8" id="KW-1185">Reference proteome</keyword>
<dbReference type="CDD" id="cd00030">
    <property type="entry name" value="C2"/>
    <property type="match status" value="1"/>
</dbReference>
<evidence type="ECO:0000313" key="8">
    <source>
        <dbReference type="Proteomes" id="UP001152797"/>
    </source>
</evidence>
<feature type="transmembrane region" description="Helical" evidence="4">
    <location>
        <begin position="817"/>
        <end position="841"/>
    </location>
</feature>
<keyword evidence="4" id="KW-0472">Membrane</keyword>
<dbReference type="GO" id="GO:0016020">
    <property type="term" value="C:membrane"/>
    <property type="evidence" value="ECO:0007669"/>
    <property type="project" value="TreeGrafter"/>
</dbReference>
<dbReference type="OrthoDB" id="417710at2759"/>
<evidence type="ECO:0000256" key="4">
    <source>
        <dbReference type="SAM" id="Phobius"/>
    </source>
</evidence>
<dbReference type="PANTHER" id="PTHR45911:SF4">
    <property type="entry name" value="MULTIPLE C2 AND TRANSMEMBRANE DOMAIN-CONTAINING PROTEIN"/>
    <property type="match status" value="1"/>
</dbReference>
<comment type="caution">
    <text evidence="6">The sequence shown here is derived from an EMBL/GenBank/DDBJ whole genome shotgun (WGS) entry which is preliminary data.</text>
</comment>
<dbReference type="SUPFAM" id="SSF49562">
    <property type="entry name" value="C2 domain (Calcium/lipid-binding domain, CaLB)"/>
    <property type="match status" value="1"/>
</dbReference>
<feature type="transmembrane region" description="Helical" evidence="4">
    <location>
        <begin position="49"/>
        <end position="72"/>
    </location>
</feature>
<dbReference type="InterPro" id="IPR035892">
    <property type="entry name" value="C2_domain_sf"/>
</dbReference>
<evidence type="ECO:0000256" key="2">
    <source>
        <dbReference type="ARBA" id="ARBA00022837"/>
    </source>
</evidence>
<dbReference type="Gene3D" id="2.60.40.150">
    <property type="entry name" value="C2 domain"/>
    <property type="match status" value="1"/>
</dbReference>
<organism evidence="6">
    <name type="scientific">Cladocopium goreaui</name>
    <dbReference type="NCBI Taxonomy" id="2562237"/>
    <lineage>
        <taxon>Eukaryota</taxon>
        <taxon>Sar</taxon>
        <taxon>Alveolata</taxon>
        <taxon>Dinophyceae</taxon>
        <taxon>Suessiales</taxon>
        <taxon>Symbiodiniaceae</taxon>
        <taxon>Cladocopium</taxon>
    </lineage>
</organism>
<keyword evidence="2" id="KW-0106">Calcium</keyword>
<sequence>MPLGLGYLVALLPEPVLSGVQEVLFWICKLPIFCWIPVLAFWWHYLVGFGYITLAEALSLYLGLVVLMLLHAADVPSAIPTLGTIYNAAMVTSFLSRLGRAARLEYFNPFTAKTSGTSHQADDQTTPFDQSFTKLLTGAQYHLETVGPYARLHLTVHGAAKLLAQDYCGTSDPYVEIYVNDVKKGKSHHQNFTLNPRWNHSAVLDIWSPFSIITLRIMDWDRVSQHDPIGFVDFCVADLEPNGTGLRGWLEVRKMKHMATNAKRRFFQHRRLRDDALSEEENEDEVAADAEGIESVAMEGAEGISPLPVTHLVNNAGMKMLNRRLNSFHFAERKAKLKAGMKAMKSRAKMPNCCSLERRDANAAAVAASSAPPSLAPSPNASPAPSPNLGIGAGKLRFPRLRGHKKAKNAGEVEVSMRLETTCRTDVPKETAGTPVLEVLYTAVLMPSRISDVVKSAEWFACCLPEPIFRDEETWSLASIKMLVEEVVELMDMLLQVLVIPPMNIVLLIVGWYYWPLSVATLLYFWALVYWVSDMLCTLPLFLLVFFVLLRDRTASNWLLAHPAVVPLNRDGFEMVAYLKNSGSMAFWLKRLVKDRGGWIEDRTELKEFAKRLHKDGRPAMKFQELVDSLQEKSWITWQAKAKKCPQCHHVLEFWGNGAIRLDDGWCCYGLRSKNQDSRNGRFCSQGLHCVSGQHLGRQRYHCTKCARRGASLDPPQGDVCGVCARGGRGYYLTSFLDSPTLNQLPMWRSLPVKTLKELIGELEPTLDLARHLVKQVLRYLDHLRDPQNEESYGRVCAVCISSSGALYALRCLMGDSFLSLLFGALKLAILLVGTGAFLLFTGPIRRLRTAYNASRLLARCHRWRLRGGCQRWKFFRPSEGQPQRLNVRVDSLDTLEDASTALFPLSPYGRG</sequence>
<dbReference type="PROSITE" id="PS50004">
    <property type="entry name" value="C2"/>
    <property type="match status" value="1"/>
</dbReference>
<reference evidence="7" key="2">
    <citation type="submission" date="2024-04" db="EMBL/GenBank/DDBJ databases">
        <authorList>
            <person name="Chen Y."/>
            <person name="Shah S."/>
            <person name="Dougan E. K."/>
            <person name="Thang M."/>
            <person name="Chan C."/>
        </authorList>
    </citation>
    <scope>NUCLEOTIDE SEQUENCE [LARGE SCALE GENOMIC DNA]</scope>
</reference>
<dbReference type="Proteomes" id="UP001152797">
    <property type="component" value="Unassembled WGS sequence"/>
</dbReference>
<evidence type="ECO:0000313" key="7">
    <source>
        <dbReference type="EMBL" id="CAL1163698.1"/>
    </source>
</evidence>
<dbReference type="GO" id="GO:0005509">
    <property type="term" value="F:calcium ion binding"/>
    <property type="evidence" value="ECO:0007669"/>
    <property type="project" value="TreeGrafter"/>
</dbReference>
<dbReference type="EMBL" id="CAMXCT030004779">
    <property type="protein sequence ID" value="CAL4797635.1"/>
    <property type="molecule type" value="Genomic_DNA"/>
</dbReference>
<dbReference type="SMART" id="SM00239">
    <property type="entry name" value="C2"/>
    <property type="match status" value="1"/>
</dbReference>
<accession>A0A9P1DKI9</accession>
<proteinExistence type="predicted"/>
<feature type="transmembrane region" description="Helical" evidence="4">
    <location>
        <begin position="23"/>
        <end position="42"/>
    </location>
</feature>
<feature type="transmembrane region" description="Helical" evidence="4">
    <location>
        <begin position="527"/>
        <end position="550"/>
    </location>
</feature>
<gene>
    <name evidence="6" type="ORF">C1SCF055_LOCUS35601</name>
</gene>
<dbReference type="PANTHER" id="PTHR45911">
    <property type="entry name" value="C2 DOMAIN-CONTAINING PROTEIN"/>
    <property type="match status" value="1"/>
</dbReference>
<dbReference type="EMBL" id="CAMXCT010004779">
    <property type="protein sequence ID" value="CAI4010323.1"/>
    <property type="molecule type" value="Genomic_DNA"/>
</dbReference>
<dbReference type="InterPro" id="IPR000008">
    <property type="entry name" value="C2_dom"/>
</dbReference>
<feature type="compositionally biased region" description="Pro residues" evidence="3">
    <location>
        <begin position="374"/>
        <end position="386"/>
    </location>
</feature>
<feature type="domain" description="C2" evidence="5">
    <location>
        <begin position="131"/>
        <end position="250"/>
    </location>
</feature>
<dbReference type="Pfam" id="PF00168">
    <property type="entry name" value="C2"/>
    <property type="match status" value="1"/>
</dbReference>
<keyword evidence="4" id="KW-1133">Transmembrane helix</keyword>
<feature type="region of interest" description="Disordered" evidence="3">
    <location>
        <begin position="365"/>
        <end position="389"/>
    </location>
</feature>
<protein>
    <recommendedName>
        <fullName evidence="5">C2 domain-containing protein</fullName>
    </recommendedName>
</protein>
<evidence type="ECO:0000256" key="1">
    <source>
        <dbReference type="ARBA" id="ARBA00022723"/>
    </source>
</evidence>
<evidence type="ECO:0000259" key="5">
    <source>
        <dbReference type="PROSITE" id="PS50004"/>
    </source>
</evidence>
<dbReference type="AlphaFoldDB" id="A0A9P1DKI9"/>
<dbReference type="EMBL" id="CAMXCT020004779">
    <property type="protein sequence ID" value="CAL1163698.1"/>
    <property type="molecule type" value="Genomic_DNA"/>
</dbReference>
<keyword evidence="4" id="KW-0812">Transmembrane</keyword>
<evidence type="ECO:0000313" key="6">
    <source>
        <dbReference type="EMBL" id="CAI4010323.1"/>
    </source>
</evidence>
<feature type="transmembrane region" description="Helical" evidence="4">
    <location>
        <begin position="493"/>
        <end position="515"/>
    </location>
</feature>
<reference evidence="6" key="1">
    <citation type="submission" date="2022-10" db="EMBL/GenBank/DDBJ databases">
        <authorList>
            <person name="Chen Y."/>
            <person name="Dougan E. K."/>
            <person name="Chan C."/>
            <person name="Rhodes N."/>
            <person name="Thang M."/>
        </authorList>
    </citation>
    <scope>NUCLEOTIDE SEQUENCE</scope>
</reference>
<keyword evidence="1" id="KW-0479">Metal-binding</keyword>
<name>A0A9P1DKI9_9DINO</name>
<evidence type="ECO:0000256" key="3">
    <source>
        <dbReference type="SAM" id="MobiDB-lite"/>
    </source>
</evidence>